<evidence type="ECO:0000256" key="1">
    <source>
        <dbReference type="SAM" id="MobiDB-lite"/>
    </source>
</evidence>
<comment type="caution">
    <text evidence="2">The sequence shown here is derived from an EMBL/GenBank/DDBJ whole genome shotgun (WGS) entry which is preliminary data.</text>
</comment>
<evidence type="ECO:0008006" key="4">
    <source>
        <dbReference type="Google" id="ProtNLM"/>
    </source>
</evidence>
<feature type="compositionally biased region" description="Polar residues" evidence="1">
    <location>
        <begin position="242"/>
        <end position="257"/>
    </location>
</feature>
<sequence>MDPYNPAKYALRAPPPIPPRPGAAAPIPSPRNNGLGPPLPPRPTSTLQAFPPPPRRHVQQGTQPPSYQQAYHPGQYGPPPPQMTSHYASSPAAPQNPFPSSQQSNSPAPSAYQSPPYHAPAPPTAQVPSSPQAPSYGASAMGPRYVSREECAQPSYHPPAAPGYPPLPTNPVVQSYGAPAVQQNSAQRSTIHAQAHASQPPSYHAPPPVSTPATAAAMAPYPPPPTSPQINTYVAPDMRSASVYQDTAQTQGQSAQLPSYLPSPSLFAPSVSTYPPPPNHQDTDYGPPPLTANSGGYKGNQVKPSLAQLSAHYFPPATSATSSPPYTSSPRASDDAPATADQYGAGAAVVSPPPPRPQDANYGPPVSSGGSEGNQTKPSLAQLSANYFPPVTEPTYHEPNTVSSKAPDEPHVIAERYATDTPMKSDPPPTSYPYQTEPGAFVKYPPPSYEQPHAPPPPAGPPPLSASVSGIEILTESMSCARIGPGAEALRGQQSQSRSKTAPRPPIQYNAPAKFTLRQCPSTEYTFSGESQWYIHPQVPDFRICVYCYEKHIQFSQFESEFHLWTSPDGSSPQCLFSCPRIEDNMWPRAVHSGDLRELLQLFERRLSIPNCPRQRGVPATESMKWYQPRDKQKFPDFLACQACYEDVLLSGALRNEFVLFTGTQAKETLFICDAANLYVRKLATKTSSMDTFIPEIIRHLRLPECEKNGALSDGPSRKWYQPRNQSSSSITICERCFGEYVAHTEFDTHFQPIARPNKQHRCMLGRWQSRSVLDEALANHDFPLWERTMVEVNNTPLCTVEIARGVPVYQIPGIENFDVCHACYVGLLKPFGMDRFFERVRDAVYGRCACDLNAGTPRIAPFARRLDEAMIKATFETFATFAARFSTADMCPKLNLTSGRTWYGNESCRICPACYEEVVRDSYLAKQGYFPPTPMTLTEETVCDLYSPRMRSKLNTACSTQDANSFLTFATHRKNIYTQTVPEMRALVARSKHNLSMQKMYNTTSSAYNNMDGMGMYDTGIRYTGSGVSGVFRTHWGVEGAAMGQTAMGYMQQIQVDAARVRYLQGVWDGVE</sequence>
<feature type="region of interest" description="Disordered" evidence="1">
    <location>
        <begin position="488"/>
        <end position="508"/>
    </location>
</feature>
<feature type="compositionally biased region" description="Low complexity" evidence="1">
    <location>
        <begin position="315"/>
        <end position="331"/>
    </location>
</feature>
<proteinExistence type="predicted"/>
<feature type="compositionally biased region" description="Low complexity" evidence="1">
    <location>
        <begin position="22"/>
        <end position="36"/>
    </location>
</feature>
<evidence type="ECO:0000313" key="3">
    <source>
        <dbReference type="Proteomes" id="UP001610563"/>
    </source>
</evidence>
<feature type="compositionally biased region" description="Low complexity" evidence="1">
    <location>
        <begin position="88"/>
        <end position="116"/>
    </location>
</feature>
<dbReference type="EMBL" id="JBFTWV010000003">
    <property type="protein sequence ID" value="KAL2800570.1"/>
    <property type="molecule type" value="Genomic_DNA"/>
</dbReference>
<feature type="compositionally biased region" description="Pro residues" evidence="1">
    <location>
        <begin position="156"/>
        <end position="169"/>
    </location>
</feature>
<accession>A0ABR4GNB6</accession>
<protein>
    <recommendedName>
        <fullName evidence="4">Integral membrane protein</fullName>
    </recommendedName>
</protein>
<reference evidence="2 3" key="1">
    <citation type="submission" date="2024-07" db="EMBL/GenBank/DDBJ databases">
        <title>Section-level genome sequencing and comparative genomics of Aspergillus sections Usti and Cavernicolus.</title>
        <authorList>
            <consortium name="Lawrence Berkeley National Laboratory"/>
            <person name="Nybo J.L."/>
            <person name="Vesth T.C."/>
            <person name="Theobald S."/>
            <person name="Frisvad J.C."/>
            <person name="Larsen T.O."/>
            <person name="Kjaerboelling I."/>
            <person name="Rothschild-Mancinelli K."/>
            <person name="Lyhne E.K."/>
            <person name="Kogle M.E."/>
            <person name="Barry K."/>
            <person name="Clum A."/>
            <person name="Na H."/>
            <person name="Ledsgaard L."/>
            <person name="Lin J."/>
            <person name="Lipzen A."/>
            <person name="Kuo A."/>
            <person name="Riley R."/>
            <person name="Mondo S."/>
            <person name="Labutti K."/>
            <person name="Haridas S."/>
            <person name="Pangalinan J."/>
            <person name="Salamov A.A."/>
            <person name="Simmons B.A."/>
            <person name="Magnuson J.K."/>
            <person name="Chen J."/>
            <person name="Drula E."/>
            <person name="Henrissat B."/>
            <person name="Wiebenga A."/>
            <person name="Lubbers R.J."/>
            <person name="Gomes A.C."/>
            <person name="Makela M.R."/>
            <person name="Stajich J."/>
            <person name="Grigoriev I.V."/>
            <person name="Mortensen U.H."/>
            <person name="De Vries R.P."/>
            <person name="Baker S.E."/>
            <person name="Andersen M.R."/>
        </authorList>
    </citation>
    <scope>NUCLEOTIDE SEQUENCE [LARGE SCALE GENOMIC DNA]</scope>
    <source>
        <strain evidence="2 3">CBS 209.92</strain>
    </source>
</reference>
<feature type="compositionally biased region" description="Basic and acidic residues" evidence="1">
    <location>
        <begin position="406"/>
        <end position="418"/>
    </location>
</feature>
<dbReference type="Proteomes" id="UP001610563">
    <property type="component" value="Unassembled WGS sequence"/>
</dbReference>
<name>A0ABR4GNB6_9EURO</name>
<feature type="region of interest" description="Disordered" evidence="1">
    <location>
        <begin position="1"/>
        <end position="440"/>
    </location>
</feature>
<feature type="compositionally biased region" description="Polar residues" evidence="1">
    <location>
        <begin position="373"/>
        <end position="385"/>
    </location>
</feature>
<evidence type="ECO:0000313" key="2">
    <source>
        <dbReference type="EMBL" id="KAL2800570.1"/>
    </source>
</evidence>
<gene>
    <name evidence="2" type="ORF">BJX66DRAFT_150776</name>
</gene>
<keyword evidence="3" id="KW-1185">Reference proteome</keyword>
<feature type="compositionally biased region" description="Polar residues" evidence="1">
    <location>
        <begin position="181"/>
        <end position="201"/>
    </location>
</feature>
<organism evidence="2 3">
    <name type="scientific">Aspergillus keveii</name>
    <dbReference type="NCBI Taxonomy" id="714993"/>
    <lineage>
        <taxon>Eukaryota</taxon>
        <taxon>Fungi</taxon>
        <taxon>Dikarya</taxon>
        <taxon>Ascomycota</taxon>
        <taxon>Pezizomycotina</taxon>
        <taxon>Eurotiomycetes</taxon>
        <taxon>Eurotiomycetidae</taxon>
        <taxon>Eurotiales</taxon>
        <taxon>Aspergillaceae</taxon>
        <taxon>Aspergillus</taxon>
        <taxon>Aspergillus subgen. Nidulantes</taxon>
    </lineage>
</organism>
<feature type="region of interest" description="Disordered" evidence="1">
    <location>
        <begin position="445"/>
        <end position="464"/>
    </location>
</feature>